<evidence type="ECO:0000256" key="1">
    <source>
        <dbReference type="ARBA" id="ARBA00006336"/>
    </source>
</evidence>
<keyword evidence="2 4" id="KW-0378">Hydrolase</keyword>
<comment type="caution">
    <text evidence="4">The sequence shown here is derived from an EMBL/GenBank/DDBJ whole genome shotgun (WGS) entry which is preliminary data.</text>
</comment>
<comment type="similarity">
    <text evidence="1">Belongs to the isochorismatase family.</text>
</comment>
<evidence type="ECO:0000256" key="2">
    <source>
        <dbReference type="ARBA" id="ARBA00022801"/>
    </source>
</evidence>
<dbReference type="Proteomes" id="UP000589521">
    <property type="component" value="Unassembled WGS sequence"/>
</dbReference>
<evidence type="ECO:0000313" key="4">
    <source>
        <dbReference type="EMBL" id="NYS96657.1"/>
    </source>
</evidence>
<evidence type="ECO:0000313" key="5">
    <source>
        <dbReference type="Proteomes" id="UP000589521"/>
    </source>
</evidence>
<dbReference type="GO" id="GO:0016787">
    <property type="term" value="F:hydrolase activity"/>
    <property type="evidence" value="ECO:0007669"/>
    <property type="project" value="UniProtKB-KW"/>
</dbReference>
<dbReference type="CDD" id="cd00431">
    <property type="entry name" value="cysteine_hydrolases"/>
    <property type="match status" value="1"/>
</dbReference>
<dbReference type="AlphaFoldDB" id="A0A7Z0M773"/>
<evidence type="ECO:0000259" key="3">
    <source>
        <dbReference type="Pfam" id="PF00857"/>
    </source>
</evidence>
<dbReference type="PANTHER" id="PTHR43540">
    <property type="entry name" value="PEROXYUREIDOACRYLATE/UREIDOACRYLATE AMIDOHYDROLASE-RELATED"/>
    <property type="match status" value="1"/>
</dbReference>
<proteinExistence type="inferred from homology"/>
<sequence length="209" mass="23726">MLKNVWTTSHQRNFLVVANFNLKFSKGFGATQEILESVQTIDHLTQLFKVAKERGYKRFISPHYFYPHDHNWQFKAAGETMMIDNEMFWRSSQYAPAEEGSGADMIEELKEHFDQDTIVTHGHKIFGPESNDLNLQLRKNGIDTVILAGMNANLCVDSHMRELIEQGFKVVVVTDAVGAPGQEAYQAALTNFGYIANQVLTTQEVLELL</sequence>
<gene>
    <name evidence="4" type="ORF">HZY94_05635</name>
</gene>
<dbReference type="Gene3D" id="3.40.50.850">
    <property type="entry name" value="Isochorismatase-like"/>
    <property type="match status" value="1"/>
</dbReference>
<protein>
    <submittedName>
        <fullName evidence="4">Cysteine hydrolase</fullName>
    </submittedName>
</protein>
<dbReference type="InterPro" id="IPR036380">
    <property type="entry name" value="Isochorismatase-like_sf"/>
</dbReference>
<dbReference type="Pfam" id="PF00857">
    <property type="entry name" value="Isochorismatase"/>
    <property type="match status" value="1"/>
</dbReference>
<reference evidence="4 5" key="1">
    <citation type="submission" date="2020-07" db="EMBL/GenBank/DDBJ databases">
        <title>MOT database genomes.</title>
        <authorList>
            <person name="Joseph S."/>
            <person name="Aduse-Opoku J."/>
            <person name="Hashim A."/>
            <person name="Wade W."/>
            <person name="Curtis M."/>
        </authorList>
    </citation>
    <scope>NUCLEOTIDE SEQUENCE [LARGE SCALE GENOMIC DNA]</scope>
    <source>
        <strain evidence="4 5">STR</strain>
    </source>
</reference>
<dbReference type="InterPro" id="IPR050272">
    <property type="entry name" value="Isochorismatase-like_hydrls"/>
</dbReference>
<name>A0A7Z0M773_9STRE</name>
<organism evidence="4 5">
    <name type="scientific">Streptococcus danieliae</name>
    <dbReference type="NCBI Taxonomy" id="747656"/>
    <lineage>
        <taxon>Bacteria</taxon>
        <taxon>Bacillati</taxon>
        <taxon>Bacillota</taxon>
        <taxon>Bacilli</taxon>
        <taxon>Lactobacillales</taxon>
        <taxon>Streptococcaceae</taxon>
        <taxon>Streptococcus</taxon>
    </lineage>
</organism>
<feature type="domain" description="Isochorismatase-like" evidence="3">
    <location>
        <begin position="33"/>
        <end position="204"/>
    </location>
</feature>
<dbReference type="SUPFAM" id="SSF52499">
    <property type="entry name" value="Isochorismatase-like hydrolases"/>
    <property type="match status" value="1"/>
</dbReference>
<accession>A0A7Z0M773</accession>
<dbReference type="EMBL" id="JACBXX010000126">
    <property type="protein sequence ID" value="NYS96657.1"/>
    <property type="molecule type" value="Genomic_DNA"/>
</dbReference>
<dbReference type="InterPro" id="IPR000868">
    <property type="entry name" value="Isochorismatase-like_dom"/>
</dbReference>